<protein>
    <submittedName>
        <fullName evidence="2">Uncharacterized protein</fullName>
    </submittedName>
</protein>
<reference evidence="2 3" key="1">
    <citation type="submission" date="2014-11" db="EMBL/GenBank/DDBJ databases">
        <authorList>
            <person name="Aslett M.A."/>
            <person name="De Silva N."/>
        </authorList>
    </citation>
    <scope>NUCLEOTIDE SEQUENCE [LARGE SCALE GENOMIC DNA]</scope>
    <source>
        <strain evidence="2 3">ATCC9714</strain>
    </source>
</reference>
<dbReference type="Proteomes" id="UP000032811">
    <property type="component" value="Chromosome 1"/>
</dbReference>
<evidence type="ECO:0000313" key="3">
    <source>
        <dbReference type="Proteomes" id="UP000032811"/>
    </source>
</evidence>
<evidence type="ECO:0000256" key="1">
    <source>
        <dbReference type="SAM" id="Phobius"/>
    </source>
</evidence>
<name>A0ABP1XNZ3_PARSO</name>
<proteinExistence type="predicted"/>
<keyword evidence="1" id="KW-0812">Transmembrane</keyword>
<keyword evidence="1" id="KW-1133">Transmembrane helix</keyword>
<dbReference type="EMBL" id="LN679998">
    <property type="protein sequence ID" value="CEJ72410.1"/>
    <property type="molecule type" value="Genomic_DNA"/>
</dbReference>
<organism evidence="2 3">
    <name type="scientific">Paraclostridium sordellii</name>
    <name type="common">Clostridium sordellii</name>
    <dbReference type="NCBI Taxonomy" id="1505"/>
    <lineage>
        <taxon>Bacteria</taxon>
        <taxon>Bacillati</taxon>
        <taxon>Bacillota</taxon>
        <taxon>Clostridia</taxon>
        <taxon>Peptostreptococcales</taxon>
        <taxon>Peptostreptococcaceae</taxon>
        <taxon>Paraclostridium</taxon>
    </lineage>
</organism>
<feature type="transmembrane region" description="Helical" evidence="1">
    <location>
        <begin position="29"/>
        <end position="49"/>
    </location>
</feature>
<dbReference type="RefSeq" id="WP_057574352.1">
    <property type="nucleotide sequence ID" value="NZ_CDNJ01000022.1"/>
</dbReference>
<feature type="transmembrane region" description="Helical" evidence="1">
    <location>
        <begin position="5"/>
        <end position="23"/>
    </location>
</feature>
<accession>A0ABP1XNZ3</accession>
<gene>
    <name evidence="2" type="ORF">ATCC9714_02981</name>
</gene>
<keyword evidence="1" id="KW-0472">Membrane</keyword>
<evidence type="ECO:0000313" key="2">
    <source>
        <dbReference type="EMBL" id="CEJ72410.1"/>
    </source>
</evidence>
<keyword evidence="3" id="KW-1185">Reference proteome</keyword>
<sequence>MVLEIFIILNYIVYGSVILWAIITQDFIFLLSIVISTIVIFKIHNYFIIRINNFLIINRSRKTIHQSIDIKTFIMLSKKNNFEENKVNGNIQSYVRYARYELKEFFMNCPYDVIFTTTNLFMERQLKRLQNESIIKIEKCNGSTKIQSQILPKIMLMGIKTNIKNIFNKKYWKYITRKEKVSKYKIFIK</sequence>
<dbReference type="GeneID" id="97536171"/>